<feature type="compositionally biased region" description="Polar residues" evidence="4">
    <location>
        <begin position="28"/>
        <end position="54"/>
    </location>
</feature>
<feature type="compositionally biased region" description="Basic and acidic residues" evidence="4">
    <location>
        <begin position="122"/>
        <end position="134"/>
    </location>
</feature>
<accession>A0ABR0THC6</accession>
<sequence length="400" mass="44447">MAQVRKYAALPDLDESPDTYETPDLTDDASTLPTSTAWSETSDTEANPNISRSKLQPDEARSQFQSSRVDARETDFSDRVSSRRRAYVVSNREQGQDGEDYDSEDENESLQRKLARLNREMQEVQNELEKRKSEANGTQAHPEDEDVAAQLAQLSTALDGMRQSQYAQARLSKQLATSTPAKADAVTVPESTRLEEVTRETTDTQTLNKVADFDARLALLERQLGITSLDTPEASSAHSTFTPIIPTLSLLDRQLALLTSSSTQSHIDALAPKLQQQQQTTSATSDTDTNNDSQSPEDMAKLRALYALLPTLTSLSPTLPPLLTRLRSLRTLHANAVTASRTLDEVEQRQDEADKEIREWRDGLKKVEEAVARAESGMLENSAAVETWVKELEERVKKIG</sequence>
<dbReference type="EMBL" id="JASGXD010000008">
    <property type="protein sequence ID" value="KAK6003841.1"/>
    <property type="molecule type" value="Genomic_DNA"/>
</dbReference>
<keyword evidence="2" id="KW-0963">Cytoplasm</keyword>
<comment type="caution">
    <text evidence="5">The sequence shown here is derived from an EMBL/GenBank/DDBJ whole genome shotgun (WGS) entry which is preliminary data.</text>
</comment>
<name>A0ABR0THC6_AURPU</name>
<proteinExistence type="predicted"/>
<dbReference type="PANTHER" id="PTHR15346">
    <property type="entry name" value="DYNACTIN SUBUNIT"/>
    <property type="match status" value="1"/>
</dbReference>
<feature type="coiled-coil region" evidence="3">
    <location>
        <begin position="329"/>
        <end position="370"/>
    </location>
</feature>
<evidence type="ECO:0000256" key="3">
    <source>
        <dbReference type="SAM" id="Coils"/>
    </source>
</evidence>
<reference evidence="5 6" key="1">
    <citation type="submission" date="2023-11" db="EMBL/GenBank/DDBJ databases">
        <title>Draft genome sequence and annotation of the polyextremotolerant black yeast-like fungus Aureobasidium pullulans NRRL 62042.</title>
        <authorList>
            <person name="Dielentheis-Frenken M.R.E."/>
            <person name="Wibberg D."/>
            <person name="Blank L.M."/>
            <person name="Tiso T."/>
        </authorList>
    </citation>
    <scope>NUCLEOTIDE SEQUENCE [LARGE SCALE GENOMIC DNA]</scope>
    <source>
        <strain evidence="5 6">NRRL 62042</strain>
    </source>
</reference>
<evidence type="ECO:0000256" key="2">
    <source>
        <dbReference type="ARBA" id="ARBA00022490"/>
    </source>
</evidence>
<feature type="region of interest" description="Disordered" evidence="4">
    <location>
        <begin position="122"/>
        <end position="145"/>
    </location>
</feature>
<gene>
    <name evidence="5" type="ORF">QM012_008691</name>
</gene>
<feature type="region of interest" description="Disordered" evidence="4">
    <location>
        <begin position="273"/>
        <end position="296"/>
    </location>
</feature>
<evidence type="ECO:0000256" key="1">
    <source>
        <dbReference type="ARBA" id="ARBA00004496"/>
    </source>
</evidence>
<feature type="compositionally biased region" description="Low complexity" evidence="4">
    <location>
        <begin position="275"/>
        <end position="294"/>
    </location>
</feature>
<dbReference type="Proteomes" id="UP001341245">
    <property type="component" value="Unassembled WGS sequence"/>
</dbReference>
<dbReference type="InterPro" id="IPR028133">
    <property type="entry name" value="Dynamitin"/>
</dbReference>
<evidence type="ECO:0000256" key="4">
    <source>
        <dbReference type="SAM" id="MobiDB-lite"/>
    </source>
</evidence>
<keyword evidence="6" id="KW-1185">Reference proteome</keyword>
<evidence type="ECO:0000313" key="6">
    <source>
        <dbReference type="Proteomes" id="UP001341245"/>
    </source>
</evidence>
<feature type="region of interest" description="Disordered" evidence="4">
    <location>
        <begin position="1"/>
        <end position="110"/>
    </location>
</feature>
<dbReference type="Pfam" id="PF04912">
    <property type="entry name" value="Dynamitin"/>
    <property type="match status" value="1"/>
</dbReference>
<feature type="compositionally biased region" description="Acidic residues" evidence="4">
    <location>
        <begin position="96"/>
        <end position="108"/>
    </location>
</feature>
<protein>
    <recommendedName>
        <fullName evidence="7">Dynactin subunit</fullName>
    </recommendedName>
</protein>
<organism evidence="5 6">
    <name type="scientific">Aureobasidium pullulans</name>
    <name type="common">Black yeast</name>
    <name type="synonym">Pullularia pullulans</name>
    <dbReference type="NCBI Taxonomy" id="5580"/>
    <lineage>
        <taxon>Eukaryota</taxon>
        <taxon>Fungi</taxon>
        <taxon>Dikarya</taxon>
        <taxon>Ascomycota</taxon>
        <taxon>Pezizomycotina</taxon>
        <taxon>Dothideomycetes</taxon>
        <taxon>Dothideomycetidae</taxon>
        <taxon>Dothideales</taxon>
        <taxon>Saccotheciaceae</taxon>
        <taxon>Aureobasidium</taxon>
    </lineage>
</organism>
<evidence type="ECO:0000313" key="5">
    <source>
        <dbReference type="EMBL" id="KAK6003841.1"/>
    </source>
</evidence>
<feature type="compositionally biased region" description="Basic and acidic residues" evidence="4">
    <location>
        <begin position="69"/>
        <end position="81"/>
    </location>
</feature>
<keyword evidence="3" id="KW-0175">Coiled coil</keyword>
<comment type="subcellular location">
    <subcellularLocation>
        <location evidence="1">Cytoplasm</location>
    </subcellularLocation>
</comment>
<evidence type="ECO:0008006" key="7">
    <source>
        <dbReference type="Google" id="ProtNLM"/>
    </source>
</evidence>